<keyword evidence="8" id="KW-0472">Membrane</keyword>
<dbReference type="AlphaFoldDB" id="A0AAV5D5A8"/>
<dbReference type="InterPro" id="IPR008930">
    <property type="entry name" value="Terpenoid_cyclase/PrenylTrfase"/>
</dbReference>
<keyword evidence="11" id="KW-1185">Reference proteome</keyword>
<feature type="transmembrane region" description="Helical" evidence="8">
    <location>
        <begin position="159"/>
        <end position="179"/>
    </location>
</feature>
<evidence type="ECO:0000256" key="5">
    <source>
        <dbReference type="ARBA" id="ARBA00022723"/>
    </source>
</evidence>
<keyword evidence="6" id="KW-0677">Repeat</keyword>
<dbReference type="GO" id="GO:0046872">
    <property type="term" value="F:metal ion binding"/>
    <property type="evidence" value="ECO:0007669"/>
    <property type="project" value="UniProtKB-KW"/>
</dbReference>
<keyword evidence="7" id="KW-0862">Zinc</keyword>
<protein>
    <recommendedName>
        <fullName evidence="9">Prenyltransferase alpha-alpha toroid domain-containing protein</fullName>
    </recommendedName>
</protein>
<dbReference type="SUPFAM" id="SSF48239">
    <property type="entry name" value="Terpenoid cyclases/Protein prenyltransferases"/>
    <property type="match status" value="1"/>
</dbReference>
<evidence type="ECO:0000256" key="6">
    <source>
        <dbReference type="ARBA" id="ARBA00022737"/>
    </source>
</evidence>
<dbReference type="Pfam" id="PF00432">
    <property type="entry name" value="Prenyltrans"/>
    <property type="match status" value="1"/>
</dbReference>
<evidence type="ECO:0000313" key="11">
    <source>
        <dbReference type="Proteomes" id="UP001054889"/>
    </source>
</evidence>
<evidence type="ECO:0000259" key="9">
    <source>
        <dbReference type="Pfam" id="PF00432"/>
    </source>
</evidence>
<dbReference type="Proteomes" id="UP001054889">
    <property type="component" value="Unassembled WGS sequence"/>
</dbReference>
<evidence type="ECO:0000313" key="10">
    <source>
        <dbReference type="EMBL" id="GJN05807.1"/>
    </source>
</evidence>
<gene>
    <name evidence="10" type="primary">ga23472</name>
    <name evidence="10" type="ORF">PR202_ga23472</name>
</gene>
<dbReference type="Gene3D" id="1.50.10.20">
    <property type="match status" value="1"/>
</dbReference>
<dbReference type="InterPro" id="IPR045089">
    <property type="entry name" value="PGGT1B-like"/>
</dbReference>
<dbReference type="EMBL" id="BQKI01000012">
    <property type="protein sequence ID" value="GJN05807.1"/>
    <property type="molecule type" value="Genomic_DNA"/>
</dbReference>
<feature type="domain" description="Prenyltransferase alpha-alpha toroid" evidence="9">
    <location>
        <begin position="11"/>
        <end position="150"/>
    </location>
</feature>
<dbReference type="InterPro" id="IPR001330">
    <property type="entry name" value="Prenyltrans"/>
</dbReference>
<dbReference type="GO" id="GO:0005953">
    <property type="term" value="C:CAAX-protein geranylgeranyltransferase complex"/>
    <property type="evidence" value="ECO:0007669"/>
    <property type="project" value="TreeGrafter"/>
</dbReference>
<comment type="cofactor">
    <cofactor evidence="1">
        <name>Zn(2+)</name>
        <dbReference type="ChEBI" id="CHEBI:29105"/>
    </cofactor>
</comment>
<keyword evidence="3" id="KW-0637">Prenyltransferase</keyword>
<sequence>MGDSEFARFEWTHHVAFFDAMATELPGDYASQEVNHLTLAYFAVGGLSLLRELERVNKDEIAKWVLSFQVHPEANDDVGNGQFFGFCGSRSTQFPLDNVKDPCFNGSHLASTYSALAILKIVGYDLASIDSKALLSSIRKLQQLDGRYAFSIGLPHHSALWLALCVVATCFIGCISVLCGNLNHDLLLKQTLH</sequence>
<evidence type="ECO:0000256" key="1">
    <source>
        <dbReference type="ARBA" id="ARBA00001947"/>
    </source>
</evidence>
<keyword evidence="4" id="KW-0808">Transferase</keyword>
<evidence type="ECO:0000256" key="2">
    <source>
        <dbReference type="ARBA" id="ARBA00010497"/>
    </source>
</evidence>
<accession>A0AAV5D5A8</accession>
<dbReference type="PANTHER" id="PTHR11774">
    <property type="entry name" value="GERANYLGERANYL TRANSFERASE TYPE BETA SUBUNIT"/>
    <property type="match status" value="1"/>
</dbReference>
<reference evidence="10" key="1">
    <citation type="journal article" date="2018" name="DNA Res.">
        <title>Multiple hybrid de novo genome assembly of finger millet, an orphan allotetraploid crop.</title>
        <authorList>
            <person name="Hatakeyama M."/>
            <person name="Aluri S."/>
            <person name="Balachadran M.T."/>
            <person name="Sivarajan S.R."/>
            <person name="Patrignani A."/>
            <person name="Gruter S."/>
            <person name="Poveda L."/>
            <person name="Shimizu-Inatsugi R."/>
            <person name="Baeten J."/>
            <person name="Francoijs K.J."/>
            <person name="Nataraja K.N."/>
            <person name="Reddy Y.A.N."/>
            <person name="Phadnis S."/>
            <person name="Ravikumar R.L."/>
            <person name="Schlapbach R."/>
            <person name="Sreeman S.M."/>
            <person name="Shimizu K.K."/>
        </authorList>
    </citation>
    <scope>NUCLEOTIDE SEQUENCE</scope>
</reference>
<evidence type="ECO:0000256" key="8">
    <source>
        <dbReference type="SAM" id="Phobius"/>
    </source>
</evidence>
<dbReference type="GO" id="GO:0004662">
    <property type="term" value="F:CAAX-protein geranylgeranyltransferase activity"/>
    <property type="evidence" value="ECO:0007669"/>
    <property type="project" value="TreeGrafter"/>
</dbReference>
<evidence type="ECO:0000256" key="7">
    <source>
        <dbReference type="ARBA" id="ARBA00022833"/>
    </source>
</evidence>
<keyword evidence="8" id="KW-0812">Transmembrane</keyword>
<evidence type="ECO:0000256" key="3">
    <source>
        <dbReference type="ARBA" id="ARBA00022602"/>
    </source>
</evidence>
<comment type="similarity">
    <text evidence="2">Belongs to the protein prenyltransferase subunit beta family.</text>
</comment>
<name>A0AAV5D5A8_ELECO</name>
<comment type="caution">
    <text evidence="10">The sequence shown here is derived from an EMBL/GenBank/DDBJ whole genome shotgun (WGS) entry which is preliminary data.</text>
</comment>
<keyword evidence="5" id="KW-0479">Metal-binding</keyword>
<organism evidence="10 11">
    <name type="scientific">Eleusine coracana subsp. coracana</name>
    <dbReference type="NCBI Taxonomy" id="191504"/>
    <lineage>
        <taxon>Eukaryota</taxon>
        <taxon>Viridiplantae</taxon>
        <taxon>Streptophyta</taxon>
        <taxon>Embryophyta</taxon>
        <taxon>Tracheophyta</taxon>
        <taxon>Spermatophyta</taxon>
        <taxon>Magnoliopsida</taxon>
        <taxon>Liliopsida</taxon>
        <taxon>Poales</taxon>
        <taxon>Poaceae</taxon>
        <taxon>PACMAD clade</taxon>
        <taxon>Chloridoideae</taxon>
        <taxon>Cynodonteae</taxon>
        <taxon>Eleusininae</taxon>
        <taxon>Eleusine</taxon>
    </lineage>
</organism>
<proteinExistence type="inferred from homology"/>
<reference evidence="10" key="2">
    <citation type="submission" date="2021-12" db="EMBL/GenBank/DDBJ databases">
        <title>Resequencing data analysis of finger millet.</title>
        <authorList>
            <person name="Hatakeyama M."/>
            <person name="Aluri S."/>
            <person name="Balachadran M.T."/>
            <person name="Sivarajan S.R."/>
            <person name="Poveda L."/>
            <person name="Shimizu-Inatsugi R."/>
            <person name="Schlapbach R."/>
            <person name="Sreeman S.M."/>
            <person name="Shimizu K.K."/>
        </authorList>
    </citation>
    <scope>NUCLEOTIDE SEQUENCE</scope>
</reference>
<dbReference type="PANTHER" id="PTHR11774:SF4">
    <property type="entry name" value="GERANYLGERANYL TRANSFERASE TYPE-1 SUBUNIT BETA"/>
    <property type="match status" value="1"/>
</dbReference>
<keyword evidence="8" id="KW-1133">Transmembrane helix</keyword>
<evidence type="ECO:0000256" key="4">
    <source>
        <dbReference type="ARBA" id="ARBA00022679"/>
    </source>
</evidence>